<dbReference type="EMBL" id="MDZC01000047">
    <property type="protein sequence ID" value="OGX86693.1"/>
    <property type="molecule type" value="Genomic_DNA"/>
</dbReference>
<dbReference type="PANTHER" id="PTHR10509">
    <property type="entry name" value="O-METHYLTRANSFERASE-RELATED"/>
    <property type="match status" value="1"/>
</dbReference>
<keyword evidence="1 4" id="KW-0489">Methyltransferase</keyword>
<dbReference type="STRING" id="1908236.BEN48_12200"/>
<dbReference type="GO" id="GO:0008757">
    <property type="term" value="F:S-adenosylmethionine-dependent methyltransferase activity"/>
    <property type="evidence" value="ECO:0007669"/>
    <property type="project" value="TreeGrafter"/>
</dbReference>
<evidence type="ECO:0000313" key="4">
    <source>
        <dbReference type="EMBL" id="OGX86693.1"/>
    </source>
</evidence>
<dbReference type="Proteomes" id="UP000177791">
    <property type="component" value="Unassembled WGS sequence"/>
</dbReference>
<gene>
    <name evidence="4" type="ORF">BEN48_12200</name>
</gene>
<dbReference type="Gene3D" id="3.40.50.150">
    <property type="entry name" value="Vaccinia Virus protein VP39"/>
    <property type="match status" value="1"/>
</dbReference>
<name>A0A1G1T723_9BACT</name>
<keyword evidence="3" id="KW-0949">S-adenosyl-L-methionine</keyword>
<evidence type="ECO:0000256" key="2">
    <source>
        <dbReference type="ARBA" id="ARBA00022679"/>
    </source>
</evidence>
<evidence type="ECO:0000313" key="5">
    <source>
        <dbReference type="Proteomes" id="UP000177791"/>
    </source>
</evidence>
<accession>A0A1G1T723</accession>
<proteinExistence type="predicted"/>
<dbReference type="RefSeq" id="WP_070733660.1">
    <property type="nucleotide sequence ID" value="NZ_MDZC01000047.1"/>
</dbReference>
<reference evidence="4 5" key="1">
    <citation type="submission" date="2016-08" db="EMBL/GenBank/DDBJ databases">
        <title>Hymenobacter coccineus sp. nov., Hymenobacter lapidarius sp. nov. and Hymenobacter glacialis sp. nov., isolated from Antarctic soil.</title>
        <authorList>
            <person name="Sedlacek I."/>
            <person name="Kralova S."/>
            <person name="Kyrova K."/>
            <person name="Maslanova I."/>
            <person name="Stankova E."/>
            <person name="Vrbovska V."/>
            <person name="Nemec M."/>
            <person name="Bartak M."/>
            <person name="Svec P."/>
            <person name="Busse H.-J."/>
            <person name="Pantucek R."/>
        </authorList>
    </citation>
    <scope>NUCLEOTIDE SEQUENCE [LARGE SCALE GENOMIC DNA]</scope>
    <source>
        <strain evidence="4 5">CCM 8648</strain>
    </source>
</reference>
<dbReference type="PROSITE" id="PS51682">
    <property type="entry name" value="SAM_OMT_I"/>
    <property type="match status" value="1"/>
</dbReference>
<dbReference type="PANTHER" id="PTHR10509:SF14">
    <property type="entry name" value="CAFFEOYL-COA O-METHYLTRANSFERASE 3-RELATED"/>
    <property type="match status" value="1"/>
</dbReference>
<dbReference type="GO" id="GO:0008171">
    <property type="term" value="F:O-methyltransferase activity"/>
    <property type="evidence" value="ECO:0007669"/>
    <property type="project" value="InterPro"/>
</dbReference>
<dbReference type="SUPFAM" id="SSF53335">
    <property type="entry name" value="S-adenosyl-L-methionine-dependent methyltransferases"/>
    <property type="match status" value="1"/>
</dbReference>
<dbReference type="InterPro" id="IPR050362">
    <property type="entry name" value="Cation-dep_OMT"/>
</dbReference>
<dbReference type="Pfam" id="PF01596">
    <property type="entry name" value="Methyltransf_3"/>
    <property type="match status" value="1"/>
</dbReference>
<comment type="caution">
    <text evidence="4">The sequence shown here is derived from an EMBL/GenBank/DDBJ whole genome shotgun (WGS) entry which is preliminary data.</text>
</comment>
<keyword evidence="5" id="KW-1185">Reference proteome</keyword>
<dbReference type="InterPro" id="IPR002935">
    <property type="entry name" value="SAM_O-MeTrfase"/>
</dbReference>
<dbReference type="OrthoDB" id="9799672at2"/>
<dbReference type="CDD" id="cd02440">
    <property type="entry name" value="AdoMet_MTases"/>
    <property type="match status" value="1"/>
</dbReference>
<dbReference type="InterPro" id="IPR029063">
    <property type="entry name" value="SAM-dependent_MTases_sf"/>
</dbReference>
<sequence length="216" mass="24186">MSTSQDPIQTYAEQHTAPESPLLAQLTRETHLQTMTARMSSGHVQGRLLSMLSHLMRPRRVLEIGTFCGYATLCLAEGLAPDGCLHTIEIDPEKEARIRRYVAAAGITEQVRLHIGAALDVMPLLVDEEWDLVFIDADKRNNDAYFEAVIRQVRPGGLLIVDNVLWSGKVLPTHEVRSGDKDTSHVRDFNDKVAQDARVEPVFLPLRDGLLLVRKK</sequence>
<protein>
    <submittedName>
        <fullName evidence="4">Methyltransferase</fullName>
    </submittedName>
</protein>
<keyword evidence="2" id="KW-0808">Transferase</keyword>
<organism evidence="4 5">
    <name type="scientific">Hymenobacter glacialis</name>
    <dbReference type="NCBI Taxonomy" id="1908236"/>
    <lineage>
        <taxon>Bacteria</taxon>
        <taxon>Pseudomonadati</taxon>
        <taxon>Bacteroidota</taxon>
        <taxon>Cytophagia</taxon>
        <taxon>Cytophagales</taxon>
        <taxon>Hymenobacteraceae</taxon>
        <taxon>Hymenobacter</taxon>
    </lineage>
</organism>
<evidence type="ECO:0000256" key="3">
    <source>
        <dbReference type="ARBA" id="ARBA00022691"/>
    </source>
</evidence>
<dbReference type="GO" id="GO:0032259">
    <property type="term" value="P:methylation"/>
    <property type="evidence" value="ECO:0007669"/>
    <property type="project" value="UniProtKB-KW"/>
</dbReference>
<evidence type="ECO:0000256" key="1">
    <source>
        <dbReference type="ARBA" id="ARBA00022603"/>
    </source>
</evidence>
<dbReference type="AlphaFoldDB" id="A0A1G1T723"/>